<feature type="domain" description="I/LWEQ" evidence="8">
    <location>
        <begin position="692"/>
        <end position="937"/>
    </location>
</feature>
<dbReference type="PANTHER" id="PTHR10407:SF15">
    <property type="entry name" value="HUNTINGTIN INTERACTING PROTEIN 1"/>
    <property type="match status" value="1"/>
</dbReference>
<dbReference type="SUPFAM" id="SSF109885">
    <property type="entry name" value="I/LWEQ domain"/>
    <property type="match status" value="1"/>
</dbReference>
<dbReference type="Proteomes" id="UP000007797">
    <property type="component" value="Unassembled WGS sequence"/>
</dbReference>
<feature type="region of interest" description="Disordered" evidence="6">
    <location>
        <begin position="255"/>
        <end position="291"/>
    </location>
</feature>
<dbReference type="PANTHER" id="PTHR10407">
    <property type="entry name" value="HUNTINGTIN INTERACTING PROTEIN 1"/>
    <property type="match status" value="1"/>
</dbReference>
<sequence length="941" mass="104303">MSEFEQTVHKATNSKITAPKRKHVRAIVLTCYADNSARPFFNEIYKRPLDTNDVVCYKALTTIHKVVQEGPKNVLADTSKKINWFESLRAHWSRYPDTKGFGHLIAEYCTFFVDKIRFHIAHPEFDGGLSIENFQKNNKFEDVEIDRSIQTVSHLMDLLDAVFRMQNAVVDAAPYNDCKTSSFIPLVLESYAIYLLVVQFLTALVDKVDTMEVIEFAIQRFYTQYQTLRNFYLNANAINSVSSVIAVPNLPPDPPKFIRKRREAPKQRPPPKELSPPPVRQELPPPVPEVTQIPVPVPTPVFIRQTVPVYANPFMQQQQDNSMWGGQFGGGGPQMQYQQQPQQQMIHTPPQPMQMPQQPPPQQQFDHNKQSQWVTFNNEEETNNRSRSQSQQAPLEKKEAQLVQSSGSPTSSLPSTALSGGSSSAEKTRVITKVITKTVSNTAELNALRARVEELEKLLAEEQDKNKALQLRLSEREAMIQEVTVARKRLAEMTDSNNTYTSEVVKQNEQLREQYMALRDYYEKQRLTRLEADFTNVQKSLNAYISSLDNPNNLGNPDATHQLVIEDLAHHMSQAQSLLNLCSKEGDIPEMDIFGAVNLVSDSLKNLFSDAKGASRLILDQGLQSRFLDAARRIGGLTQNLFESVRLQGGQCQDEEDRKRMAAGVSSLQKGVGELENLARTAENAQAADEKKLEDQGFDLDDLAERELMAAAKAIEDAANSLLAAKAKRPPKKEGEMPDVQEAILEAAMAITSATSTLVGAATLAQRERVEKGRAGGPNGPLYRRDPTWAEGLISAAKAVAATTRALVDTANKAASGQEIPGGTEEALIATSKAVTAATSQLVAACKSKSDINSPSQHKLSNAAKSVQHATNLLVAAAKAVAANVAAEEEIDFSGLTITGFKVKEMEQQMAILRLEKELEYARKGLSGMRKQQYQDSAPSI</sequence>
<dbReference type="GO" id="GO:0007015">
    <property type="term" value="P:actin filament organization"/>
    <property type="evidence" value="ECO:0007669"/>
    <property type="project" value="TreeGrafter"/>
</dbReference>
<evidence type="ECO:0000256" key="5">
    <source>
        <dbReference type="SAM" id="Coils"/>
    </source>
</evidence>
<feature type="compositionally biased region" description="Pro residues" evidence="6">
    <location>
        <begin position="349"/>
        <end position="362"/>
    </location>
</feature>
<dbReference type="RefSeq" id="XP_004351140.1">
    <property type="nucleotide sequence ID" value="XM_004351088.1"/>
</dbReference>
<evidence type="ECO:0000256" key="1">
    <source>
        <dbReference type="ARBA" id="ARBA00004496"/>
    </source>
</evidence>
<evidence type="ECO:0000313" key="10">
    <source>
        <dbReference type="Proteomes" id="UP000007797"/>
    </source>
</evidence>
<evidence type="ECO:0000259" key="7">
    <source>
        <dbReference type="PROSITE" id="PS50942"/>
    </source>
</evidence>
<dbReference type="GO" id="GO:0051015">
    <property type="term" value="F:actin filament binding"/>
    <property type="evidence" value="ECO:0007669"/>
    <property type="project" value="TreeGrafter"/>
</dbReference>
<keyword evidence="3" id="KW-0963">Cytoplasm</keyword>
<dbReference type="GO" id="GO:0035615">
    <property type="term" value="F:clathrin adaptor activity"/>
    <property type="evidence" value="ECO:0007669"/>
    <property type="project" value="TreeGrafter"/>
</dbReference>
<dbReference type="SMART" id="SM00307">
    <property type="entry name" value="ILWEQ"/>
    <property type="match status" value="1"/>
</dbReference>
<evidence type="ECO:0000256" key="2">
    <source>
        <dbReference type="ARBA" id="ARBA00010135"/>
    </source>
</evidence>
<evidence type="ECO:0000256" key="6">
    <source>
        <dbReference type="SAM" id="MobiDB-lite"/>
    </source>
</evidence>
<dbReference type="InterPro" id="IPR008942">
    <property type="entry name" value="ENTH_VHS"/>
</dbReference>
<protein>
    <submittedName>
        <fullName evidence="9">I/LWEQ domain-containing protein</fullName>
    </submittedName>
</protein>
<dbReference type="Pfam" id="PF07651">
    <property type="entry name" value="ANTH"/>
    <property type="match status" value="1"/>
</dbReference>
<dbReference type="GO" id="GO:0006897">
    <property type="term" value="P:endocytosis"/>
    <property type="evidence" value="ECO:0007669"/>
    <property type="project" value="InterPro"/>
</dbReference>
<feature type="coiled-coil region" evidence="5">
    <location>
        <begin position="445"/>
        <end position="479"/>
    </location>
</feature>
<dbReference type="OMA" id="FQMSVEM"/>
<dbReference type="Pfam" id="PF01608">
    <property type="entry name" value="I_LWEQ"/>
    <property type="match status" value="1"/>
</dbReference>
<evidence type="ECO:0000256" key="4">
    <source>
        <dbReference type="ARBA" id="ARBA00023203"/>
    </source>
</evidence>
<proteinExistence type="inferred from homology"/>
<gene>
    <name evidence="9" type="primary">hipA</name>
    <name evidence="9" type="ORF">DFA_10890</name>
</gene>
<dbReference type="InterPro" id="IPR011417">
    <property type="entry name" value="ANTH_dom"/>
</dbReference>
<dbReference type="KEGG" id="dfa:DFA_10890"/>
<dbReference type="InterPro" id="IPR013809">
    <property type="entry name" value="ENTH"/>
</dbReference>
<dbReference type="GO" id="GO:0048268">
    <property type="term" value="P:clathrin coat assembly"/>
    <property type="evidence" value="ECO:0007669"/>
    <property type="project" value="TreeGrafter"/>
</dbReference>
<dbReference type="GeneID" id="14866603"/>
<dbReference type="InterPro" id="IPR030224">
    <property type="entry name" value="Sla2_fam"/>
</dbReference>
<feature type="region of interest" description="Disordered" evidence="6">
    <location>
        <begin position="320"/>
        <end position="427"/>
    </location>
</feature>
<dbReference type="AlphaFoldDB" id="F4QBP4"/>
<name>F4QBP4_CACFS</name>
<feature type="domain" description="ENTH" evidence="7">
    <location>
        <begin position="1"/>
        <end position="126"/>
    </location>
</feature>
<keyword evidence="5" id="KW-0175">Coiled coil</keyword>
<dbReference type="OrthoDB" id="16210at2759"/>
<evidence type="ECO:0000259" key="8">
    <source>
        <dbReference type="PROSITE" id="PS50945"/>
    </source>
</evidence>
<keyword evidence="4" id="KW-0009">Actin-binding</keyword>
<dbReference type="SUPFAM" id="SSF89009">
    <property type="entry name" value="GAT-like domain"/>
    <property type="match status" value="1"/>
</dbReference>
<dbReference type="InterPro" id="IPR035964">
    <property type="entry name" value="I/LWEQ_dom_sf"/>
</dbReference>
<dbReference type="GO" id="GO:0009847">
    <property type="term" value="P:spore germination"/>
    <property type="evidence" value="ECO:0007669"/>
    <property type="project" value="EnsemblProtists"/>
</dbReference>
<reference evidence="10" key="1">
    <citation type="journal article" date="2011" name="Genome Res.">
        <title>Phylogeny-wide analysis of social amoeba genomes highlights ancient origins for complex intercellular communication.</title>
        <authorList>
            <person name="Heidel A.J."/>
            <person name="Lawal H.M."/>
            <person name="Felder M."/>
            <person name="Schilde C."/>
            <person name="Helps N.R."/>
            <person name="Tunggal B."/>
            <person name="Rivero F."/>
            <person name="John U."/>
            <person name="Schleicher M."/>
            <person name="Eichinger L."/>
            <person name="Platzer M."/>
            <person name="Noegel A.A."/>
            <person name="Schaap P."/>
            <person name="Gloeckner G."/>
        </authorList>
    </citation>
    <scope>NUCLEOTIDE SEQUENCE [LARGE SCALE GENOMIC DNA]</scope>
    <source>
        <strain evidence="10">SH3</strain>
    </source>
</reference>
<dbReference type="GO" id="GO:0032051">
    <property type="term" value="F:clathrin light chain binding"/>
    <property type="evidence" value="ECO:0007669"/>
    <property type="project" value="TreeGrafter"/>
</dbReference>
<dbReference type="SUPFAM" id="SSF48464">
    <property type="entry name" value="ENTH/VHS domain"/>
    <property type="match status" value="1"/>
</dbReference>
<organism evidence="9 10">
    <name type="scientific">Cavenderia fasciculata</name>
    <name type="common">Slime mold</name>
    <name type="synonym">Dictyostelium fasciculatum</name>
    <dbReference type="NCBI Taxonomy" id="261658"/>
    <lineage>
        <taxon>Eukaryota</taxon>
        <taxon>Amoebozoa</taxon>
        <taxon>Evosea</taxon>
        <taxon>Eumycetozoa</taxon>
        <taxon>Dictyostelia</taxon>
        <taxon>Acytosteliales</taxon>
        <taxon>Cavenderiaceae</taxon>
        <taxon>Cavenderia</taxon>
    </lineage>
</organism>
<dbReference type="GO" id="GO:0030118">
    <property type="term" value="C:clathrin coat"/>
    <property type="evidence" value="ECO:0007669"/>
    <property type="project" value="EnsemblProtists"/>
</dbReference>
<dbReference type="GO" id="GO:0030864">
    <property type="term" value="C:cortical actin cytoskeleton"/>
    <property type="evidence" value="ECO:0007669"/>
    <property type="project" value="TreeGrafter"/>
</dbReference>
<dbReference type="PROSITE" id="PS50942">
    <property type="entry name" value="ENTH"/>
    <property type="match status" value="1"/>
</dbReference>
<dbReference type="GO" id="GO:0080025">
    <property type="term" value="F:phosphatidylinositol-3,5-bisphosphate binding"/>
    <property type="evidence" value="ECO:0007669"/>
    <property type="project" value="TreeGrafter"/>
</dbReference>
<dbReference type="Gene3D" id="1.25.40.90">
    <property type="match status" value="1"/>
</dbReference>
<dbReference type="GO" id="GO:0043325">
    <property type="term" value="F:phosphatidylinositol-3,4-bisphosphate binding"/>
    <property type="evidence" value="ECO:0007669"/>
    <property type="project" value="TreeGrafter"/>
</dbReference>
<dbReference type="GO" id="GO:0030136">
    <property type="term" value="C:clathrin-coated vesicle"/>
    <property type="evidence" value="ECO:0007669"/>
    <property type="project" value="EnsemblProtists"/>
</dbReference>
<keyword evidence="10" id="KW-1185">Reference proteome</keyword>
<dbReference type="STRING" id="1054147.F4QBP4"/>
<dbReference type="SMART" id="SM00273">
    <property type="entry name" value="ENTH"/>
    <property type="match status" value="1"/>
</dbReference>
<accession>F4QBP4</accession>
<comment type="similarity">
    <text evidence="2">Belongs to the SLA2 family.</text>
</comment>
<dbReference type="GO" id="GO:0005886">
    <property type="term" value="C:plasma membrane"/>
    <property type="evidence" value="ECO:0007669"/>
    <property type="project" value="EnsemblProtists"/>
</dbReference>
<comment type="subcellular location">
    <subcellularLocation>
        <location evidence="1">Cytoplasm</location>
    </subcellularLocation>
</comment>
<dbReference type="EMBL" id="GL883028">
    <property type="protein sequence ID" value="EGG14632.1"/>
    <property type="molecule type" value="Genomic_DNA"/>
</dbReference>
<dbReference type="InterPro" id="IPR002558">
    <property type="entry name" value="ILWEQ_dom"/>
</dbReference>
<feature type="compositionally biased region" description="Low complexity" evidence="6">
    <location>
        <begin position="334"/>
        <end position="348"/>
    </location>
</feature>
<dbReference type="GO" id="GO:0042244">
    <property type="term" value="P:spore wall assembly"/>
    <property type="evidence" value="ECO:0007669"/>
    <property type="project" value="EnsemblProtists"/>
</dbReference>
<dbReference type="FunFam" id="1.20.1410.10:FF:000001">
    <property type="entry name" value="Talin 2"/>
    <property type="match status" value="1"/>
</dbReference>
<dbReference type="PROSITE" id="PS50945">
    <property type="entry name" value="I_LWEQ"/>
    <property type="match status" value="1"/>
</dbReference>
<feature type="compositionally biased region" description="Pro residues" evidence="6">
    <location>
        <begin position="272"/>
        <end position="288"/>
    </location>
</feature>
<evidence type="ECO:0000256" key="3">
    <source>
        <dbReference type="ARBA" id="ARBA00022490"/>
    </source>
</evidence>
<evidence type="ECO:0000313" key="9">
    <source>
        <dbReference type="EMBL" id="EGG14632.1"/>
    </source>
</evidence>
<dbReference type="Gene3D" id="1.20.1410.10">
    <property type="entry name" value="I/LWEQ domain"/>
    <property type="match status" value="1"/>
</dbReference>
<feature type="compositionally biased region" description="Low complexity" evidence="6">
    <location>
        <begin position="405"/>
        <end position="427"/>
    </location>
</feature>